<evidence type="ECO:0000256" key="2">
    <source>
        <dbReference type="ARBA" id="ARBA00022438"/>
    </source>
</evidence>
<keyword evidence="5" id="KW-0378">Hydrolase</keyword>
<evidence type="ECO:0000313" key="8">
    <source>
        <dbReference type="Proteomes" id="UP001597375"/>
    </source>
</evidence>
<dbReference type="SUPFAM" id="SSF101821">
    <property type="entry name" value="Aminopeptidase/glucanase lid domain"/>
    <property type="match status" value="1"/>
</dbReference>
<keyword evidence="2" id="KW-0031">Aminopeptidase</keyword>
<dbReference type="SUPFAM" id="SSF53187">
    <property type="entry name" value="Zn-dependent exopeptidases"/>
    <property type="match status" value="1"/>
</dbReference>
<evidence type="ECO:0000313" key="7">
    <source>
        <dbReference type="EMBL" id="MFD2256465.1"/>
    </source>
</evidence>
<name>A0ABW5D9Y1_9BACT</name>
<evidence type="ECO:0000256" key="6">
    <source>
        <dbReference type="PIRNR" id="PIRNR001123"/>
    </source>
</evidence>
<evidence type="ECO:0000256" key="5">
    <source>
        <dbReference type="ARBA" id="ARBA00022801"/>
    </source>
</evidence>
<evidence type="ECO:0000256" key="4">
    <source>
        <dbReference type="ARBA" id="ARBA00022723"/>
    </source>
</evidence>
<dbReference type="Proteomes" id="UP001597375">
    <property type="component" value="Unassembled WGS sequence"/>
</dbReference>
<dbReference type="CDD" id="cd05656">
    <property type="entry name" value="M42_Frv"/>
    <property type="match status" value="1"/>
</dbReference>
<reference evidence="8" key="1">
    <citation type="journal article" date="2019" name="Int. J. Syst. Evol. Microbiol.">
        <title>The Global Catalogue of Microorganisms (GCM) 10K type strain sequencing project: providing services to taxonomists for standard genome sequencing and annotation.</title>
        <authorList>
            <consortium name="The Broad Institute Genomics Platform"/>
            <consortium name="The Broad Institute Genome Sequencing Center for Infectious Disease"/>
            <person name="Wu L."/>
            <person name="Ma J."/>
        </authorList>
    </citation>
    <scope>NUCLEOTIDE SEQUENCE [LARGE SCALE GENOMIC DNA]</scope>
    <source>
        <strain evidence="8">CGMCC 4.7106</strain>
    </source>
</reference>
<dbReference type="PANTHER" id="PTHR32481">
    <property type="entry name" value="AMINOPEPTIDASE"/>
    <property type="match status" value="1"/>
</dbReference>
<proteinExistence type="inferred from homology"/>
<organism evidence="7 8">
    <name type="scientific">Luteolibacter algae</name>
    <dbReference type="NCBI Taxonomy" id="454151"/>
    <lineage>
        <taxon>Bacteria</taxon>
        <taxon>Pseudomonadati</taxon>
        <taxon>Verrucomicrobiota</taxon>
        <taxon>Verrucomicrobiia</taxon>
        <taxon>Verrucomicrobiales</taxon>
        <taxon>Verrucomicrobiaceae</taxon>
        <taxon>Luteolibacter</taxon>
    </lineage>
</organism>
<keyword evidence="3" id="KW-0645">Protease</keyword>
<dbReference type="InterPro" id="IPR051464">
    <property type="entry name" value="Peptidase_M42_aminopept"/>
</dbReference>
<comment type="similarity">
    <text evidence="1 6">Belongs to the peptidase M42 family.</text>
</comment>
<keyword evidence="4" id="KW-0479">Metal-binding</keyword>
<gene>
    <name evidence="7" type="ORF">ACFSSA_07250</name>
</gene>
<accession>A0ABW5D9Y1</accession>
<dbReference type="Gene3D" id="3.40.630.10">
    <property type="entry name" value="Zn peptidases"/>
    <property type="match status" value="1"/>
</dbReference>
<dbReference type="EMBL" id="JBHUIT010000008">
    <property type="protein sequence ID" value="MFD2256465.1"/>
    <property type="molecule type" value="Genomic_DNA"/>
</dbReference>
<sequence>MKKADKEFLFNLLETPSPTGFEMPGQRVWANYLKPIATSVECDAYGSTWATLEGKSKKIVMLEAHADEIGYIIKHIDDKGFLRIDRVGGSDAATARGRRVHILGDKGTVSGIIGNTAIHLRRDELGSEKSPAVHDLWVDVGASNAKEVAEMGLRVGHPMVNQDGPAELAHKRLISRALDNRLGSYIIAQVMKRIAASGKKPAVTLVCLNAIQEEIGGHGALMATYRLKPDMCLCLDVTHATDTPGIDPAKFGLVKLGKGPSLTHGTCNHPLIIKRLLEISEKEKIDIQHESSSRFSGTDTDKIFTSREGVPSALISTPLRCMHSVVETAHLDDIEATIQLLQAFVLSVKDTDNFHQSLD</sequence>
<dbReference type="Gene3D" id="2.40.30.40">
    <property type="entry name" value="Peptidase M42, domain 2"/>
    <property type="match status" value="1"/>
</dbReference>
<evidence type="ECO:0000256" key="3">
    <source>
        <dbReference type="ARBA" id="ARBA00022670"/>
    </source>
</evidence>
<dbReference type="InterPro" id="IPR008007">
    <property type="entry name" value="Peptidase_M42"/>
</dbReference>
<dbReference type="PANTHER" id="PTHR32481:SF0">
    <property type="entry name" value="AMINOPEPTIDASE YPDE-RELATED"/>
    <property type="match status" value="1"/>
</dbReference>
<dbReference type="Pfam" id="PF05343">
    <property type="entry name" value="Peptidase_M42"/>
    <property type="match status" value="1"/>
</dbReference>
<comment type="caution">
    <text evidence="7">The sequence shown here is derived from an EMBL/GenBank/DDBJ whole genome shotgun (WGS) entry which is preliminary data.</text>
</comment>
<dbReference type="RefSeq" id="WP_386819714.1">
    <property type="nucleotide sequence ID" value="NZ_JBHUIT010000008.1"/>
</dbReference>
<dbReference type="InterPro" id="IPR023367">
    <property type="entry name" value="Peptidase_M42_dom2"/>
</dbReference>
<protein>
    <submittedName>
        <fullName evidence="7">M42 family metallopeptidase</fullName>
    </submittedName>
</protein>
<dbReference type="PIRSF" id="PIRSF001123">
    <property type="entry name" value="PepA_GA"/>
    <property type="match status" value="1"/>
</dbReference>
<keyword evidence="8" id="KW-1185">Reference proteome</keyword>
<evidence type="ECO:0000256" key="1">
    <source>
        <dbReference type="ARBA" id="ARBA00006272"/>
    </source>
</evidence>